<dbReference type="OMA" id="DRCFTRK"/>
<dbReference type="GO" id="GO:0003735">
    <property type="term" value="F:structural constituent of ribosome"/>
    <property type="evidence" value="ECO:0007669"/>
    <property type="project" value="InterPro"/>
</dbReference>
<keyword evidence="2" id="KW-0689">Ribosomal protein</keyword>
<gene>
    <name evidence="2" type="primary">MRPS35</name>
    <name evidence="2" type="ORF">Tcan_14996</name>
</gene>
<keyword evidence="2" id="KW-0687">Ribonucleoprotein</keyword>
<protein>
    <submittedName>
        <fullName evidence="2">28S ribosomal protein S35, mitochondrial</fullName>
    </submittedName>
</protein>
<dbReference type="Pfam" id="PF10213">
    <property type="entry name" value="MRP-S28"/>
    <property type="match status" value="1"/>
</dbReference>
<evidence type="ECO:0000313" key="3">
    <source>
        <dbReference type="Proteomes" id="UP000031036"/>
    </source>
</evidence>
<dbReference type="AlphaFoldDB" id="A0A0B2V610"/>
<keyword evidence="3" id="KW-1185">Reference proteome</keyword>
<accession>A0A0B2V610</accession>
<dbReference type="PANTHER" id="PTHR13490">
    <property type="entry name" value="MITOCHONDRIAL 28S RIBOSOMAL PROTEIN S28"/>
    <property type="match status" value="1"/>
</dbReference>
<dbReference type="PANTHER" id="PTHR13490:SF0">
    <property type="entry name" value="SMALL RIBOSOMAL SUBUNIT PROTEIN MS35"/>
    <property type="match status" value="1"/>
</dbReference>
<feature type="non-terminal residue" evidence="2">
    <location>
        <position position="1"/>
    </location>
</feature>
<comment type="caution">
    <text evidence="2">The sequence shown here is derived from an EMBL/GenBank/DDBJ whole genome shotgun (WGS) entry which is preliminary data.</text>
</comment>
<name>A0A0B2V610_TOXCA</name>
<evidence type="ECO:0000313" key="2">
    <source>
        <dbReference type="EMBL" id="KHN76415.1"/>
    </source>
</evidence>
<dbReference type="GO" id="GO:0032543">
    <property type="term" value="P:mitochondrial translation"/>
    <property type="evidence" value="ECO:0007669"/>
    <property type="project" value="InterPro"/>
</dbReference>
<organism evidence="2 3">
    <name type="scientific">Toxocara canis</name>
    <name type="common">Canine roundworm</name>
    <dbReference type="NCBI Taxonomy" id="6265"/>
    <lineage>
        <taxon>Eukaryota</taxon>
        <taxon>Metazoa</taxon>
        <taxon>Ecdysozoa</taxon>
        <taxon>Nematoda</taxon>
        <taxon>Chromadorea</taxon>
        <taxon>Rhabditida</taxon>
        <taxon>Spirurina</taxon>
        <taxon>Ascaridomorpha</taxon>
        <taxon>Ascaridoidea</taxon>
        <taxon>Toxocaridae</taxon>
        <taxon>Toxocara</taxon>
    </lineage>
</organism>
<dbReference type="Proteomes" id="UP000031036">
    <property type="component" value="Unassembled WGS sequence"/>
</dbReference>
<feature type="domain" description="Small ribosomal subunit protein mS35 mitochondrial conserved" evidence="1">
    <location>
        <begin position="242"/>
        <end position="344"/>
    </location>
</feature>
<sequence>SGCFVDAFFLFSETLPRQSEVLGASEGGGSYQLNAAAENSLEEMIILRNCASCGVVRTATFRRCESTLAEKMLRAAEGVELTETEAEQRERLEVELDEKGEPFRELFVMPRRKLNAQLQLERLTGRAKVIPFSRMDINDRLAVRRPRYEEMRTDQDWPSVWPVAASFRSSVVPLPIRMGSRPHPEKRPPFQKLGNLELVKIPNFLHLTPAAIERHCNAIKKFCTPWPAELNESKETRLRHFPVTVSYSDYVHQGTSLRDPRARIITITVKLASLKLNEAAREKFMRLAGNRYDEATDTLTIVTDRCYTRKQNRDYAFYLLTALYHESIKTEAWEKMVQRADHLKVKFDGSSTQRSVQEIVERLTAEEKATLQDSTTTSTGRNVSRNENVQKFEEMWQKYRNEVETPESVRRYDECVRNLLGIPRLEDSSILEDHRNK</sequence>
<dbReference type="STRING" id="6265.A0A0B2V610"/>
<evidence type="ECO:0000259" key="1">
    <source>
        <dbReference type="Pfam" id="PF10213"/>
    </source>
</evidence>
<dbReference type="GO" id="GO:0005763">
    <property type="term" value="C:mitochondrial small ribosomal subunit"/>
    <property type="evidence" value="ECO:0007669"/>
    <property type="project" value="TreeGrafter"/>
</dbReference>
<dbReference type="OrthoDB" id="283424at2759"/>
<reference evidence="2 3" key="1">
    <citation type="submission" date="2014-11" db="EMBL/GenBank/DDBJ databases">
        <title>Genetic blueprint of the zoonotic pathogen Toxocara canis.</title>
        <authorList>
            <person name="Zhu X.-Q."/>
            <person name="Korhonen P.K."/>
            <person name="Cai H."/>
            <person name="Young N.D."/>
            <person name="Nejsum P."/>
            <person name="von Samson-Himmelstjerna G."/>
            <person name="Boag P.R."/>
            <person name="Tan P."/>
            <person name="Li Q."/>
            <person name="Min J."/>
            <person name="Yang Y."/>
            <person name="Wang X."/>
            <person name="Fang X."/>
            <person name="Hall R.S."/>
            <person name="Hofmann A."/>
            <person name="Sternberg P.W."/>
            <person name="Jex A.R."/>
            <person name="Gasser R.B."/>
        </authorList>
    </citation>
    <scope>NUCLEOTIDE SEQUENCE [LARGE SCALE GENOMIC DNA]</scope>
    <source>
        <strain evidence="2">PN_DK_2014</strain>
    </source>
</reference>
<dbReference type="InterPro" id="IPR019349">
    <property type="entry name" value="Ribosomal_mS35_mit"/>
</dbReference>
<proteinExistence type="predicted"/>
<dbReference type="InterPro" id="IPR039848">
    <property type="entry name" value="Ribosomal_mS35_mt"/>
</dbReference>
<dbReference type="EMBL" id="JPKZ01002492">
    <property type="protein sequence ID" value="KHN76415.1"/>
    <property type="molecule type" value="Genomic_DNA"/>
</dbReference>